<dbReference type="PANTHER" id="PTHR46585:SF1">
    <property type="entry name" value="CHROMO DOMAIN-CONTAINING PROTEIN"/>
    <property type="match status" value="1"/>
</dbReference>
<accession>A0A443RUE3</accession>
<dbReference type="OrthoDB" id="4369127at2759"/>
<dbReference type="Proteomes" id="UP000288716">
    <property type="component" value="Unassembled WGS sequence"/>
</dbReference>
<evidence type="ECO:0000259" key="1">
    <source>
        <dbReference type="PROSITE" id="PS50994"/>
    </source>
</evidence>
<dbReference type="Gene3D" id="3.30.420.10">
    <property type="entry name" value="Ribonuclease H-like superfamily/Ribonuclease H"/>
    <property type="match status" value="1"/>
</dbReference>
<evidence type="ECO:0000313" key="3">
    <source>
        <dbReference type="Proteomes" id="UP000288716"/>
    </source>
</evidence>
<reference evidence="2 3" key="1">
    <citation type="journal article" date="2018" name="Gigascience">
        <title>Genomes of trombidid mites reveal novel predicted allergens and laterally-transferred genes associated with secondary metabolism.</title>
        <authorList>
            <person name="Dong X."/>
            <person name="Chaisiri K."/>
            <person name="Xia D."/>
            <person name="Armstrong S.D."/>
            <person name="Fang Y."/>
            <person name="Donnelly M.J."/>
            <person name="Kadowaki T."/>
            <person name="McGarry J.W."/>
            <person name="Darby A.C."/>
            <person name="Makepeace B.L."/>
        </authorList>
    </citation>
    <scope>NUCLEOTIDE SEQUENCE [LARGE SCALE GENOMIC DNA]</scope>
    <source>
        <strain evidence="2">UoL-UT</strain>
    </source>
</reference>
<name>A0A443RUE3_9ACAR</name>
<proteinExistence type="predicted"/>
<organism evidence="2 3">
    <name type="scientific">Leptotrombidium deliense</name>
    <dbReference type="NCBI Taxonomy" id="299467"/>
    <lineage>
        <taxon>Eukaryota</taxon>
        <taxon>Metazoa</taxon>
        <taxon>Ecdysozoa</taxon>
        <taxon>Arthropoda</taxon>
        <taxon>Chelicerata</taxon>
        <taxon>Arachnida</taxon>
        <taxon>Acari</taxon>
        <taxon>Acariformes</taxon>
        <taxon>Trombidiformes</taxon>
        <taxon>Prostigmata</taxon>
        <taxon>Anystina</taxon>
        <taxon>Parasitengona</taxon>
        <taxon>Trombiculoidea</taxon>
        <taxon>Trombiculidae</taxon>
        <taxon>Leptotrombidium</taxon>
    </lineage>
</organism>
<feature type="domain" description="Integrase catalytic" evidence="1">
    <location>
        <begin position="1"/>
        <end position="145"/>
    </location>
</feature>
<gene>
    <name evidence="2" type="ORF">B4U80_06734</name>
</gene>
<dbReference type="Pfam" id="PF00665">
    <property type="entry name" value="rve"/>
    <property type="match status" value="1"/>
</dbReference>
<dbReference type="InterPro" id="IPR001584">
    <property type="entry name" value="Integrase_cat-core"/>
</dbReference>
<dbReference type="SUPFAM" id="SSF53098">
    <property type="entry name" value="Ribonuclease H-like"/>
    <property type="match status" value="1"/>
</dbReference>
<dbReference type="STRING" id="299467.A0A443RUE3"/>
<sequence>MRQYKSWNNQYAFLLTCIDIFSKFARVIPLRRKSAKTIIKSFSSLLEFEKPEKLRYDKGKEFNNKYFRKFLNDQNIKNYPTENDRLKCVVVERFHRTLKSRMFQYFTAYDTSKYIDVLHKLVDGYNHSYHSSIKMAPADVNHSNSKIVFKNLYKNDLFIPPSKKLFAIGETVRLMNEGNVFRKGYKRRWTDELYTISNVIDRPRKKMYVVSDYNSEILPRRYYAEEMQKVSEGTIPRIKRRLRIRKRK</sequence>
<dbReference type="VEuPathDB" id="VectorBase:LDEU013180"/>
<evidence type="ECO:0000313" key="2">
    <source>
        <dbReference type="EMBL" id="RWS18860.1"/>
    </source>
</evidence>
<dbReference type="GO" id="GO:0003676">
    <property type="term" value="F:nucleic acid binding"/>
    <property type="evidence" value="ECO:0007669"/>
    <property type="project" value="InterPro"/>
</dbReference>
<dbReference type="InterPro" id="IPR012337">
    <property type="entry name" value="RNaseH-like_sf"/>
</dbReference>
<dbReference type="GO" id="GO:0015074">
    <property type="term" value="P:DNA integration"/>
    <property type="evidence" value="ECO:0007669"/>
    <property type="project" value="InterPro"/>
</dbReference>
<comment type="caution">
    <text evidence="2">The sequence shown here is derived from an EMBL/GenBank/DDBJ whole genome shotgun (WGS) entry which is preliminary data.</text>
</comment>
<dbReference type="InterPro" id="IPR036397">
    <property type="entry name" value="RNaseH_sf"/>
</dbReference>
<keyword evidence="3" id="KW-1185">Reference proteome</keyword>
<dbReference type="PROSITE" id="PS50994">
    <property type="entry name" value="INTEGRASE"/>
    <property type="match status" value="1"/>
</dbReference>
<dbReference type="EMBL" id="NCKV01033210">
    <property type="protein sequence ID" value="RWS18860.1"/>
    <property type="molecule type" value="Genomic_DNA"/>
</dbReference>
<feature type="non-terminal residue" evidence="2">
    <location>
        <position position="248"/>
    </location>
</feature>
<protein>
    <recommendedName>
        <fullName evidence="1">Integrase catalytic domain-containing protein</fullName>
    </recommendedName>
</protein>
<dbReference type="AlphaFoldDB" id="A0A443RUE3"/>
<dbReference type="PANTHER" id="PTHR46585">
    <property type="entry name" value="INTEGRASE CORE DOMAIN CONTAINING PROTEIN"/>
    <property type="match status" value="1"/>
</dbReference>